<dbReference type="RefSeq" id="WP_183443137.1">
    <property type="nucleotide sequence ID" value="NZ_JACHXD010000016.1"/>
</dbReference>
<protein>
    <submittedName>
        <fullName evidence="1">Uncharacterized protein</fullName>
    </submittedName>
</protein>
<dbReference type="AlphaFoldDB" id="A0A7W5BEI3"/>
<evidence type="ECO:0000313" key="2">
    <source>
        <dbReference type="Proteomes" id="UP000541535"/>
    </source>
</evidence>
<dbReference type="Proteomes" id="UP000541535">
    <property type="component" value="Unassembled WGS sequence"/>
</dbReference>
<name>A0A7W5BEI3_9BURK</name>
<sequence>MFKKLFSALSETGKSQLAPQFIEQSREGLAQQTAAHSATWHFGEEENWSADLDTGTILRQMASIADPAILR</sequence>
<proteinExistence type="predicted"/>
<gene>
    <name evidence="1" type="ORF">FHS03_004499</name>
</gene>
<organism evidence="1 2">
    <name type="scientific">Pseudoduganella violacea</name>
    <dbReference type="NCBI Taxonomy" id="1715466"/>
    <lineage>
        <taxon>Bacteria</taxon>
        <taxon>Pseudomonadati</taxon>
        <taxon>Pseudomonadota</taxon>
        <taxon>Betaproteobacteria</taxon>
        <taxon>Burkholderiales</taxon>
        <taxon>Oxalobacteraceae</taxon>
        <taxon>Telluria group</taxon>
        <taxon>Pseudoduganella</taxon>
    </lineage>
</organism>
<accession>A0A7W5BEI3</accession>
<dbReference type="EMBL" id="JACHXD010000016">
    <property type="protein sequence ID" value="MBB3121421.1"/>
    <property type="molecule type" value="Genomic_DNA"/>
</dbReference>
<reference evidence="1 2" key="1">
    <citation type="submission" date="2020-08" db="EMBL/GenBank/DDBJ databases">
        <title>Genomic Encyclopedia of Type Strains, Phase III (KMG-III): the genomes of soil and plant-associated and newly described type strains.</title>
        <authorList>
            <person name="Whitman W."/>
        </authorList>
    </citation>
    <scope>NUCLEOTIDE SEQUENCE [LARGE SCALE GENOMIC DNA]</scope>
    <source>
        <strain evidence="1 2">CECT 8897</strain>
    </source>
</reference>
<evidence type="ECO:0000313" key="1">
    <source>
        <dbReference type="EMBL" id="MBB3121421.1"/>
    </source>
</evidence>
<comment type="caution">
    <text evidence="1">The sequence shown here is derived from an EMBL/GenBank/DDBJ whole genome shotgun (WGS) entry which is preliminary data.</text>
</comment>
<keyword evidence="2" id="KW-1185">Reference proteome</keyword>